<organism evidence="1 2">
    <name type="scientific">Tuber magnatum</name>
    <name type="common">white Piedmont truffle</name>
    <dbReference type="NCBI Taxonomy" id="42249"/>
    <lineage>
        <taxon>Eukaryota</taxon>
        <taxon>Fungi</taxon>
        <taxon>Dikarya</taxon>
        <taxon>Ascomycota</taxon>
        <taxon>Pezizomycotina</taxon>
        <taxon>Pezizomycetes</taxon>
        <taxon>Pezizales</taxon>
        <taxon>Tuberaceae</taxon>
        <taxon>Tuber</taxon>
    </lineage>
</organism>
<keyword evidence="2" id="KW-1185">Reference proteome</keyword>
<gene>
    <name evidence="1" type="ORF">C7212DRAFT_337247</name>
</gene>
<accession>A0A317SCG6</accession>
<dbReference type="Proteomes" id="UP000246991">
    <property type="component" value="Unassembled WGS sequence"/>
</dbReference>
<feature type="non-terminal residue" evidence="1">
    <location>
        <position position="64"/>
    </location>
</feature>
<evidence type="ECO:0000313" key="1">
    <source>
        <dbReference type="EMBL" id="PWW72044.1"/>
    </source>
</evidence>
<dbReference type="AlphaFoldDB" id="A0A317SCG6"/>
<protein>
    <submittedName>
        <fullName evidence="1">Uncharacterized protein</fullName>
    </submittedName>
</protein>
<name>A0A317SCG6_9PEZI</name>
<evidence type="ECO:0000313" key="2">
    <source>
        <dbReference type="Proteomes" id="UP000246991"/>
    </source>
</evidence>
<comment type="caution">
    <text evidence="1">The sequence shown here is derived from an EMBL/GenBank/DDBJ whole genome shotgun (WGS) entry which is preliminary data.</text>
</comment>
<reference evidence="1 2" key="1">
    <citation type="submission" date="2018-03" db="EMBL/GenBank/DDBJ databases">
        <title>Genomes of Pezizomycetes fungi and the evolution of truffles.</title>
        <authorList>
            <person name="Murat C."/>
            <person name="Payen T."/>
            <person name="Noel B."/>
            <person name="Kuo A."/>
            <person name="Martin F.M."/>
        </authorList>
    </citation>
    <scope>NUCLEOTIDE SEQUENCE [LARGE SCALE GENOMIC DNA]</scope>
    <source>
        <strain evidence="1">091103-1</strain>
    </source>
</reference>
<dbReference type="EMBL" id="PYWC01000121">
    <property type="protein sequence ID" value="PWW72044.1"/>
    <property type="molecule type" value="Genomic_DNA"/>
</dbReference>
<sequence length="64" mass="7562">MEYLRRDEDEWQRCELVAPDSAPPQEVPGTFNLEIAITFDMVVDNRVCGYLLLREMDRDGLWED</sequence>
<proteinExistence type="predicted"/>